<keyword evidence="2" id="KW-0677">Repeat</keyword>
<evidence type="ECO:0000259" key="4">
    <source>
        <dbReference type="Pfam" id="PF13966"/>
    </source>
</evidence>
<dbReference type="PANTHER" id="PTHR47926">
    <property type="entry name" value="PENTATRICOPEPTIDE REPEAT-CONTAINING PROTEIN"/>
    <property type="match status" value="1"/>
</dbReference>
<comment type="caution">
    <text evidence="6">The sequence shown here is derived from an EMBL/GenBank/DDBJ whole genome shotgun (WGS) entry which is preliminary data.</text>
</comment>
<dbReference type="InterPro" id="IPR011990">
    <property type="entry name" value="TPR-like_helical_dom_sf"/>
</dbReference>
<dbReference type="Pfam" id="PF20431">
    <property type="entry name" value="E_motif"/>
    <property type="match status" value="1"/>
</dbReference>
<feature type="repeat" description="PPR" evidence="3">
    <location>
        <begin position="348"/>
        <end position="382"/>
    </location>
</feature>
<dbReference type="InterPro" id="IPR002885">
    <property type="entry name" value="PPR_rpt"/>
</dbReference>
<dbReference type="Pfam" id="PF01535">
    <property type="entry name" value="PPR"/>
    <property type="match status" value="4"/>
</dbReference>
<keyword evidence="7" id="KW-1185">Reference proteome</keyword>
<dbReference type="InterPro" id="IPR032867">
    <property type="entry name" value="DYW_dom"/>
</dbReference>
<dbReference type="Pfam" id="PF20430">
    <property type="entry name" value="Eplus_motif"/>
    <property type="match status" value="1"/>
</dbReference>
<feature type="repeat" description="PPR" evidence="3">
    <location>
        <begin position="313"/>
        <end position="347"/>
    </location>
</feature>
<evidence type="ECO:0000313" key="6">
    <source>
        <dbReference type="EMBL" id="KAK9030633.1"/>
    </source>
</evidence>
<dbReference type="Pfam" id="PF14432">
    <property type="entry name" value="DYW_deaminase"/>
    <property type="match status" value="1"/>
</dbReference>
<sequence>MLRSFSRASTKPKFLFQLKPRPGGAAASTISFLSSTVARDQISLTTITTALLQKCSSLAQAKLIHQQLLVQGLYSDFTTRLVCAYLTHDAPSYSISILERLTPSTSVLFCWNTLIRRSLRLGFYGEVLSIFRRMLSLRCAPDHYTFPFVLKACGVLPSFRSGSAVHGVISTVGLDSNVFVCNALVAMYSRCGELDDARQVFEEMRDRGICDIVSWNSIVAAYMQNSDAKNAVELFRRMASDLEIRPDVVSLVNVLPACGSLGTSLHGMQLHGFAVRRGLFEDVFVGNALMDMYAKCGMIEQANMVFERMKVKDVVSWNAMVTGYSQVGRFEEALSLFEKMREEKIELDVVTWSAVISGYAQKDRGYEALSVFRQMQLCGSKPNVVTLVSVLSGCASIAALIQGKEIHGYAIKSVLNYDWNDPGEDLMVINGLIDMYAKCKSTNVARFMFDSIAPTNRNVVTWTVMIGGYAQHGEANDALKLFSEMLQDGKSMKPNTFTICCALMACAHLAALRFGKQIHAYILRNQYESVMLFMENCLIDMYSKSGDIHAARVVFNNMQHRNSVSWTSLLTGYGMHGYGEEAIKVLDDMRAAGFVPDGITFLVLLYVCSHSGMVDQGIRFFESMHTEYDVIPGLEHYACMVDLLGRAGRFDQALKLIHDMPLEPTAIVWIALLSGCRIHGNVELGEYAATKLRELGSENDGSYTLLSNIYANARRWRDVARVRSLMKYSGVKKRPGCSWVQGKKGTATFYVGDRSHPQFEQIYELLADLIQRIKAIGYVPETNCALHDVDEEEKGDLLSEHSEKLALAYGILVSTPGAPIHITKNLRVCGDCHNAITYISMIIDNEIILRDSSRFHHFKNGSCSCGGYCQSHHQTVARPVNHALITQSRFINQTWNPVSLELKDTEVRAYRTDPVQDSQEIEDATCQVTNNTDVQLPVENCTMPPTLSHKGKETIAAPFNGEDANINGLVDKEVGGLVLESEKEVASSERVVTSDITLNKENHTAVRIGDSSEANGIKERRGRVLPASFRGGGSKAQTKIASALKSNLKQGLGFQWLDENDTLASVATATANTGPVKVADMVDENGDWDWRRIAQWLPPDVMEKFVAVKPPRTNAGPDNPGWRWGENRDFSVRYAYQILHTPTTAESFPHWSKIWKLPVPQRIRVFMWLVFHQRLMTNAERVQHHLAISDSCPLCNSAPETIDHVLHSCPRARRIWEAIIRPGKLAAFLH</sequence>
<feature type="domain" description="Reverse transcriptase zinc-binding" evidence="4">
    <location>
        <begin position="1130"/>
        <end position="1216"/>
    </location>
</feature>
<feature type="repeat" description="PPR" evidence="3">
    <location>
        <begin position="458"/>
        <end position="492"/>
    </location>
</feature>
<feature type="repeat" description="PPR" evidence="3">
    <location>
        <begin position="562"/>
        <end position="596"/>
    </location>
</feature>
<reference evidence="6 7" key="1">
    <citation type="journal article" date="2024" name="G3 (Bethesda)">
        <title>Genome assembly of Hibiscus sabdariffa L. provides insights into metabolisms of medicinal natural products.</title>
        <authorList>
            <person name="Kim T."/>
        </authorList>
    </citation>
    <scope>NUCLEOTIDE SEQUENCE [LARGE SCALE GENOMIC DNA]</scope>
    <source>
        <strain evidence="6">TK-2024</strain>
        <tissue evidence="6">Old leaves</tissue>
    </source>
</reference>
<feature type="repeat" description="PPR" evidence="3">
    <location>
        <begin position="107"/>
        <end position="141"/>
    </location>
</feature>
<proteinExistence type="inferred from homology"/>
<organism evidence="6 7">
    <name type="scientific">Hibiscus sabdariffa</name>
    <name type="common">roselle</name>
    <dbReference type="NCBI Taxonomy" id="183260"/>
    <lineage>
        <taxon>Eukaryota</taxon>
        <taxon>Viridiplantae</taxon>
        <taxon>Streptophyta</taxon>
        <taxon>Embryophyta</taxon>
        <taxon>Tracheophyta</taxon>
        <taxon>Spermatophyta</taxon>
        <taxon>Magnoliopsida</taxon>
        <taxon>eudicotyledons</taxon>
        <taxon>Gunneridae</taxon>
        <taxon>Pentapetalae</taxon>
        <taxon>rosids</taxon>
        <taxon>malvids</taxon>
        <taxon>Malvales</taxon>
        <taxon>Malvaceae</taxon>
        <taxon>Malvoideae</taxon>
        <taxon>Hibiscus</taxon>
    </lineage>
</organism>
<evidence type="ECO:0008006" key="8">
    <source>
        <dbReference type="Google" id="ProtNLM"/>
    </source>
</evidence>
<comment type="similarity">
    <text evidence="1">Belongs to the PPR family. PCMP-H subfamily.</text>
</comment>
<feature type="domain" description="DYW" evidence="5">
    <location>
        <begin position="777"/>
        <end position="868"/>
    </location>
</feature>
<gene>
    <name evidence="6" type="ORF">V6N11_032054</name>
</gene>
<name>A0ABR2SZF7_9ROSI</name>
<dbReference type="Pfam" id="PF13041">
    <property type="entry name" value="PPR_2"/>
    <property type="match status" value="3"/>
</dbReference>
<evidence type="ECO:0000259" key="5">
    <source>
        <dbReference type="Pfam" id="PF14432"/>
    </source>
</evidence>
<dbReference type="Pfam" id="PF13966">
    <property type="entry name" value="zf-RVT"/>
    <property type="match status" value="1"/>
</dbReference>
<evidence type="ECO:0000313" key="7">
    <source>
        <dbReference type="Proteomes" id="UP001396334"/>
    </source>
</evidence>
<dbReference type="InterPro" id="IPR046960">
    <property type="entry name" value="PPR_At4g14850-like_plant"/>
</dbReference>
<feature type="repeat" description="PPR" evidence="3">
    <location>
        <begin position="177"/>
        <end position="211"/>
    </location>
</feature>
<dbReference type="InterPro" id="IPR046849">
    <property type="entry name" value="E2_motif"/>
</dbReference>
<dbReference type="PROSITE" id="PS51375">
    <property type="entry name" value="PPR"/>
    <property type="match status" value="7"/>
</dbReference>
<evidence type="ECO:0000256" key="1">
    <source>
        <dbReference type="ARBA" id="ARBA00006643"/>
    </source>
</evidence>
<dbReference type="Proteomes" id="UP001396334">
    <property type="component" value="Unassembled WGS sequence"/>
</dbReference>
<accession>A0ABR2SZF7</accession>
<protein>
    <recommendedName>
        <fullName evidence="8">DYW domain-containing protein</fullName>
    </recommendedName>
</protein>
<dbReference type="InterPro" id="IPR026960">
    <property type="entry name" value="RVT-Znf"/>
</dbReference>
<dbReference type="InterPro" id="IPR046848">
    <property type="entry name" value="E_motif"/>
</dbReference>
<dbReference type="EMBL" id="JBBPBN010000010">
    <property type="protein sequence ID" value="KAK9030633.1"/>
    <property type="molecule type" value="Genomic_DNA"/>
</dbReference>
<dbReference type="PANTHER" id="PTHR47926:SF445">
    <property type="entry name" value="DYW DOMAIN-CONTAINING PROTEIN"/>
    <property type="match status" value="1"/>
</dbReference>
<feature type="repeat" description="PPR" evidence="3">
    <location>
        <begin position="282"/>
        <end position="312"/>
    </location>
</feature>
<dbReference type="Gene3D" id="1.25.40.10">
    <property type="entry name" value="Tetratricopeptide repeat domain"/>
    <property type="match status" value="5"/>
</dbReference>
<dbReference type="NCBIfam" id="TIGR00756">
    <property type="entry name" value="PPR"/>
    <property type="match status" value="10"/>
</dbReference>
<evidence type="ECO:0000256" key="2">
    <source>
        <dbReference type="ARBA" id="ARBA00022737"/>
    </source>
</evidence>
<evidence type="ECO:0000256" key="3">
    <source>
        <dbReference type="PROSITE-ProRule" id="PRU00708"/>
    </source>
</evidence>